<gene>
    <name evidence="4" type="ORF">EDS130_LOCUS25611</name>
    <name evidence="5" type="ORF">XAT740_LOCUS30395</name>
</gene>
<evidence type="ECO:0000256" key="1">
    <source>
        <dbReference type="ARBA" id="ARBA00022837"/>
    </source>
</evidence>
<dbReference type="Proteomes" id="UP000663828">
    <property type="component" value="Unassembled WGS sequence"/>
</dbReference>
<dbReference type="SMART" id="SM00054">
    <property type="entry name" value="EFh"/>
    <property type="match status" value="3"/>
</dbReference>
<evidence type="ECO:0000256" key="2">
    <source>
        <dbReference type="SAM" id="MobiDB-lite"/>
    </source>
</evidence>
<evidence type="ECO:0000313" key="4">
    <source>
        <dbReference type="EMBL" id="CAF1205625.1"/>
    </source>
</evidence>
<protein>
    <recommendedName>
        <fullName evidence="3">EF-hand domain-containing protein</fullName>
    </recommendedName>
</protein>
<evidence type="ECO:0000313" key="5">
    <source>
        <dbReference type="EMBL" id="CAF1330289.1"/>
    </source>
</evidence>
<dbReference type="EMBL" id="CAJNOJ010000151">
    <property type="protein sequence ID" value="CAF1205625.1"/>
    <property type="molecule type" value="Genomic_DNA"/>
</dbReference>
<dbReference type="EMBL" id="CAJNOR010002706">
    <property type="protein sequence ID" value="CAF1330289.1"/>
    <property type="molecule type" value="Genomic_DNA"/>
</dbReference>
<dbReference type="InterPro" id="IPR002048">
    <property type="entry name" value="EF_hand_dom"/>
</dbReference>
<dbReference type="PROSITE" id="PS00018">
    <property type="entry name" value="EF_HAND_1"/>
    <property type="match status" value="1"/>
</dbReference>
<feature type="domain" description="EF-hand" evidence="3">
    <location>
        <begin position="83"/>
        <end position="118"/>
    </location>
</feature>
<name>A0A814WLJ5_ADIRI</name>
<comment type="caution">
    <text evidence="4">The sequence shown here is derived from an EMBL/GenBank/DDBJ whole genome shotgun (WGS) entry which is preliminary data.</text>
</comment>
<dbReference type="OrthoDB" id="26525at2759"/>
<proteinExistence type="predicted"/>
<feature type="region of interest" description="Disordered" evidence="2">
    <location>
        <begin position="39"/>
        <end position="62"/>
    </location>
</feature>
<dbReference type="Pfam" id="PF13499">
    <property type="entry name" value="EF-hand_7"/>
    <property type="match status" value="1"/>
</dbReference>
<dbReference type="InterPro" id="IPR011992">
    <property type="entry name" value="EF-hand-dom_pair"/>
</dbReference>
<evidence type="ECO:0000313" key="6">
    <source>
        <dbReference type="Proteomes" id="UP000663828"/>
    </source>
</evidence>
<dbReference type="InterPro" id="IPR018247">
    <property type="entry name" value="EF_Hand_1_Ca_BS"/>
</dbReference>
<dbReference type="Pfam" id="PF13833">
    <property type="entry name" value="EF-hand_8"/>
    <property type="match status" value="1"/>
</dbReference>
<dbReference type="Proteomes" id="UP000663852">
    <property type="component" value="Unassembled WGS sequence"/>
</dbReference>
<organism evidence="4 7">
    <name type="scientific">Adineta ricciae</name>
    <name type="common">Rotifer</name>
    <dbReference type="NCBI Taxonomy" id="249248"/>
    <lineage>
        <taxon>Eukaryota</taxon>
        <taxon>Metazoa</taxon>
        <taxon>Spiralia</taxon>
        <taxon>Gnathifera</taxon>
        <taxon>Rotifera</taxon>
        <taxon>Eurotatoria</taxon>
        <taxon>Bdelloidea</taxon>
        <taxon>Adinetida</taxon>
        <taxon>Adinetidae</taxon>
        <taxon>Adineta</taxon>
    </lineage>
</organism>
<dbReference type="SUPFAM" id="SSF47473">
    <property type="entry name" value="EF-hand"/>
    <property type="match status" value="1"/>
</dbReference>
<evidence type="ECO:0000313" key="7">
    <source>
        <dbReference type="Proteomes" id="UP000663852"/>
    </source>
</evidence>
<keyword evidence="6" id="KW-1185">Reference proteome</keyword>
<evidence type="ECO:0000259" key="3">
    <source>
        <dbReference type="PROSITE" id="PS50222"/>
    </source>
</evidence>
<dbReference type="GO" id="GO:0005509">
    <property type="term" value="F:calcium ion binding"/>
    <property type="evidence" value="ECO:0007669"/>
    <property type="project" value="InterPro"/>
</dbReference>
<dbReference type="Gene3D" id="1.10.238.10">
    <property type="entry name" value="EF-hand"/>
    <property type="match status" value="2"/>
</dbReference>
<feature type="domain" description="EF-hand" evidence="3">
    <location>
        <begin position="119"/>
        <end position="154"/>
    </location>
</feature>
<feature type="domain" description="EF-hand" evidence="3">
    <location>
        <begin position="157"/>
        <end position="192"/>
    </location>
</feature>
<dbReference type="PROSITE" id="PS50222">
    <property type="entry name" value="EF_HAND_2"/>
    <property type="match status" value="3"/>
</dbReference>
<accession>A0A814WLJ5</accession>
<sequence>MPRYYHIPNKVNLPLVTHSNNLDSISLCKSKPPIIIEHEKKSAWPSKSRHPNISDSQENTPPRRISAYRKLNKPWQTVVRTVVPKADSRLMFNFIDANTDSRVSYLEFRSWMLIIDQTLAEHELLQLFNEIDRNNDGFIQYKEFRDYFGDDLLTGEANVVELTTLFNEIDTNHTGTITLDQLLAFFNRQTTMISKEEAHLFLGMVSESGNENSICLKEFLKAMHQWKI</sequence>
<dbReference type="AlphaFoldDB" id="A0A814WLJ5"/>
<reference evidence="4" key="1">
    <citation type="submission" date="2021-02" db="EMBL/GenBank/DDBJ databases">
        <authorList>
            <person name="Nowell W R."/>
        </authorList>
    </citation>
    <scope>NUCLEOTIDE SEQUENCE</scope>
</reference>
<feature type="compositionally biased region" description="Polar residues" evidence="2">
    <location>
        <begin position="51"/>
        <end position="60"/>
    </location>
</feature>
<keyword evidence="1" id="KW-0106">Calcium</keyword>